<feature type="region of interest" description="Disordered" evidence="1">
    <location>
        <begin position="164"/>
        <end position="189"/>
    </location>
</feature>
<protein>
    <submittedName>
        <fullName evidence="2">Uncharacterized protein</fullName>
    </submittedName>
</protein>
<dbReference type="GO" id="GO:0000138">
    <property type="term" value="C:Golgi trans cisterna"/>
    <property type="evidence" value="ECO:0007669"/>
    <property type="project" value="TreeGrafter"/>
</dbReference>
<evidence type="ECO:0000313" key="3">
    <source>
        <dbReference type="Proteomes" id="UP001219933"/>
    </source>
</evidence>
<dbReference type="PANTHER" id="PTHR21575">
    <property type="entry name" value="PROTEIN HID1"/>
    <property type="match status" value="1"/>
</dbReference>
<keyword evidence="3" id="KW-1185">Reference proteome</keyword>
<feature type="compositionally biased region" description="Polar residues" evidence="1">
    <location>
        <begin position="660"/>
        <end position="672"/>
    </location>
</feature>
<evidence type="ECO:0000256" key="1">
    <source>
        <dbReference type="SAM" id="MobiDB-lite"/>
    </source>
</evidence>
<reference evidence="2" key="1">
    <citation type="submission" date="2023-03" db="EMBL/GenBank/DDBJ databases">
        <title>Mating type loci evolution in Malassezia.</title>
        <authorList>
            <person name="Coelho M.A."/>
        </authorList>
    </citation>
    <scope>NUCLEOTIDE SEQUENCE</scope>
    <source>
        <strain evidence="2">CBS 11721</strain>
    </source>
</reference>
<feature type="compositionally biased region" description="Basic and acidic residues" evidence="1">
    <location>
        <begin position="169"/>
        <end position="186"/>
    </location>
</feature>
<dbReference type="InterPro" id="IPR026705">
    <property type="entry name" value="Hid-1/Ecm30"/>
</dbReference>
<dbReference type="GO" id="GO:0016020">
    <property type="term" value="C:membrane"/>
    <property type="evidence" value="ECO:0007669"/>
    <property type="project" value="TreeGrafter"/>
</dbReference>
<gene>
    <name evidence="2" type="ORF">MCUN1_001377</name>
</gene>
<feature type="region of interest" description="Disordered" evidence="1">
    <location>
        <begin position="657"/>
        <end position="714"/>
    </location>
</feature>
<dbReference type="GO" id="GO:0005797">
    <property type="term" value="C:Golgi medial cisterna"/>
    <property type="evidence" value="ECO:0007669"/>
    <property type="project" value="TreeGrafter"/>
</dbReference>
<dbReference type="Pfam" id="PF12722">
    <property type="entry name" value="Hid1"/>
    <property type="match status" value="1"/>
</dbReference>
<dbReference type="Proteomes" id="UP001219933">
    <property type="component" value="Chromosome 2"/>
</dbReference>
<name>A0AAF0EQ55_9BASI</name>
<accession>A0AAF0EQ55</accession>
<proteinExistence type="predicted"/>
<dbReference type="AlphaFoldDB" id="A0AAF0EQ55"/>
<sequence>MSLLAWATGSEPTPKTVFQTSVDTGIPRLYSERHVPVADHRYWVQYTTLFETEADVANMLTVDVFRKVASEAPENLVNLVEVLVMHMESLVDDPQFAPVPPRTRGGFSALFAPTNVSPLRDGRNRALEVLNCCRIISRVVPVIYETLPQGDEPSLEQQVLWTPRSRVNPKTEERKERTEKGEKSMDDQFTLTDGDESILSVSPGVQALALPDDGVDDRSIRSDVQVTVGHSLLDTLVELLFHSGFTMPWTEEQLNTGATDISRVHFTIWESGIGCPVDLEGTLREHVLHRIEVLRCLLVLLAKPMYVPAAEQYTNTSVALEHVACELERPAVLAFLCSMLNTLANYRQADGWLPESLVGGDVERDAQASMCAQILSVLLTCSSENNLFSFYLAKLYRASDLAFLADGFGKIFASCISRSRGAFQISAAGARTFALPVEEHVSEILPILWVLLRENMQFRKFVVENRQQSLRLVSWLLFVALSNKTEHAAQGQVRLAVLLLQDITSERELCVHLSTSGSGAVLGLPARLLRTQGPLAADVLIEGVYSLLASGEYLAGLHVPLMTTLSNTAPFWRNISVASAARLEQLLARCASPSYLLADEGNPRVLCILLDTFNNVLQHQYAANAQLVYIIVRSHKLFDKLRKFDLDEAVAELQRVRAGSSGSSENITTNKKLASDAELPSIPADAGSAEGQSNAEEEPGTPRAADADSSADTVRADPLTDAAEKAEAQPLDTDEADVADNVAAEVPEHTSEKPLPSKPDIQPIGRSGFIPTHEWVTAWHASLPLAVIDAALSELLPPIEHFCDEAAANNANADECVLAFLREQTLVGVLPPPQPLNLVHVAWNEHGEVWLQSYIWGIVYLVGMRPFDTWTETHTRFFDVHFEEPPQTAASLMMQSVSTIADAVWKLVPGTT</sequence>
<feature type="region of interest" description="Disordered" evidence="1">
    <location>
        <begin position="745"/>
        <end position="764"/>
    </location>
</feature>
<dbReference type="PANTHER" id="PTHR21575:SF12">
    <property type="entry name" value="PROTEIN HID1"/>
    <property type="match status" value="1"/>
</dbReference>
<evidence type="ECO:0000313" key="2">
    <source>
        <dbReference type="EMBL" id="WFD34536.1"/>
    </source>
</evidence>
<dbReference type="EMBL" id="CP119878">
    <property type="protein sequence ID" value="WFD34536.1"/>
    <property type="molecule type" value="Genomic_DNA"/>
</dbReference>
<organism evidence="2 3">
    <name type="scientific">Malassezia cuniculi</name>
    <dbReference type="NCBI Taxonomy" id="948313"/>
    <lineage>
        <taxon>Eukaryota</taxon>
        <taxon>Fungi</taxon>
        <taxon>Dikarya</taxon>
        <taxon>Basidiomycota</taxon>
        <taxon>Ustilaginomycotina</taxon>
        <taxon>Malasseziomycetes</taxon>
        <taxon>Malasseziales</taxon>
        <taxon>Malasseziaceae</taxon>
        <taxon>Malassezia</taxon>
    </lineage>
</organism>